<dbReference type="InterPro" id="IPR043128">
    <property type="entry name" value="Rev_trsase/Diguanyl_cyclase"/>
</dbReference>
<keyword evidence="3" id="KW-0808">Transferase</keyword>
<reference evidence="3 4" key="1">
    <citation type="submission" date="2014-07" db="EMBL/GenBank/DDBJ databases">
        <authorList>
            <person name="McCorrison J."/>
            <person name="Sanka R."/>
            <person name="Torralba M."/>
            <person name="Gillis M."/>
            <person name="Haft D.H."/>
            <person name="Methe B."/>
            <person name="Sutton G."/>
            <person name="Nelson K.E."/>
        </authorList>
    </citation>
    <scope>NUCLEOTIDE SEQUENCE [LARGE SCALE GENOMIC DNA]</scope>
    <source>
        <strain evidence="3 4">DNF00424</strain>
    </source>
</reference>
<protein>
    <submittedName>
        <fullName evidence="3">DNA methylase</fullName>
    </submittedName>
</protein>
<dbReference type="GO" id="GO:0032259">
    <property type="term" value="P:methylation"/>
    <property type="evidence" value="ECO:0007669"/>
    <property type="project" value="UniProtKB-KW"/>
</dbReference>
<dbReference type="InterPro" id="IPR017961">
    <property type="entry name" value="DNA_pol_Y-fam_little_finger"/>
</dbReference>
<name>A0AAW3FI87_9BACT</name>
<proteinExistence type="inferred from homology"/>
<evidence type="ECO:0000259" key="2">
    <source>
        <dbReference type="PROSITE" id="PS50173"/>
    </source>
</evidence>
<dbReference type="PANTHER" id="PTHR11076:SF35">
    <property type="entry name" value="DNA REPAIR PROTEIN HOMOLOG YOBH"/>
    <property type="match status" value="1"/>
</dbReference>
<dbReference type="GO" id="GO:0005829">
    <property type="term" value="C:cytosol"/>
    <property type="evidence" value="ECO:0007669"/>
    <property type="project" value="TreeGrafter"/>
</dbReference>
<dbReference type="AlphaFoldDB" id="A0AAW3FI87"/>
<dbReference type="PROSITE" id="PS50173">
    <property type="entry name" value="UMUC"/>
    <property type="match status" value="1"/>
</dbReference>
<accession>A0AAW3FI87</accession>
<keyword evidence="3" id="KW-0489">Methyltransferase</keyword>
<evidence type="ECO:0000313" key="3">
    <source>
        <dbReference type="EMBL" id="KGF30077.1"/>
    </source>
</evidence>
<dbReference type="InterPro" id="IPR043502">
    <property type="entry name" value="DNA/RNA_pol_sf"/>
</dbReference>
<comment type="caution">
    <text evidence="3">The sequence shown here is derived from an EMBL/GenBank/DDBJ whole genome shotgun (WGS) entry which is preliminary data.</text>
</comment>
<dbReference type="Pfam" id="PF11799">
    <property type="entry name" value="IMS_C"/>
    <property type="match status" value="1"/>
</dbReference>
<dbReference type="Gene3D" id="3.30.70.270">
    <property type="match status" value="1"/>
</dbReference>
<evidence type="ECO:0000313" key="4">
    <source>
        <dbReference type="Proteomes" id="UP000029533"/>
    </source>
</evidence>
<dbReference type="GO" id="GO:0042276">
    <property type="term" value="P:error-prone translesion synthesis"/>
    <property type="evidence" value="ECO:0007669"/>
    <property type="project" value="TreeGrafter"/>
</dbReference>
<dbReference type="Pfam" id="PF00817">
    <property type="entry name" value="IMS"/>
    <property type="match status" value="1"/>
</dbReference>
<dbReference type="GO" id="GO:0003684">
    <property type="term" value="F:damaged DNA binding"/>
    <property type="evidence" value="ECO:0007669"/>
    <property type="project" value="InterPro"/>
</dbReference>
<dbReference type="GO" id="GO:0003887">
    <property type="term" value="F:DNA-directed DNA polymerase activity"/>
    <property type="evidence" value="ECO:0007669"/>
    <property type="project" value="TreeGrafter"/>
</dbReference>
<dbReference type="GO" id="GO:0008168">
    <property type="term" value="F:methyltransferase activity"/>
    <property type="evidence" value="ECO:0007669"/>
    <property type="project" value="UniProtKB-KW"/>
</dbReference>
<dbReference type="GO" id="GO:0006281">
    <property type="term" value="P:DNA repair"/>
    <property type="evidence" value="ECO:0007669"/>
    <property type="project" value="InterPro"/>
</dbReference>
<dbReference type="Proteomes" id="UP000029533">
    <property type="component" value="Unassembled WGS sequence"/>
</dbReference>
<dbReference type="PANTHER" id="PTHR11076">
    <property type="entry name" value="DNA REPAIR POLYMERASE UMUC / TRANSFERASE FAMILY MEMBER"/>
    <property type="match status" value="1"/>
</dbReference>
<sequence>MLNYSNTKSFLAIDLKSFYASVECVERGFNPMRTHLVVADNSRTEKTICLAVSPSLKSYGIPGRARLFEVIQKIKDINKKRALSIGKNIFLGSSVDIKELESHPELAIDYIVAKPRMAHYIQYSAKIYNIYLRYVSPKDIHPYSIDEVFIDATNYLSAYKISAHELAMKIIQDVLKETGITATAGIGTNLFLCKVAMDIVAKHIPADKDGVRVAELDEKRYRELLWNHRPLTDFWRFGSGIVKRLSSYGLDTMGKIARCSIEHEELFYHLFGVNAEIIIDHAWGWEPCTMEMIKLYRPEERSVVNGQVLQEAYTFSKARVVVQEMIDALSLDLLEKHCFTNQLVLSVGYDKDSLNDRDDYLGLITFDHYGRKVPKSTKGTSNLMTFSSSSRIITAAILSLYDHLVDRKLLIRRISISANNLITEEQFYKVQRIPVELDLFFLADPEKVDRKKTRKNSVQDRSMQETILRIKHKFGKNSLLRGLNFREGSTAKERNQQIGGHRA</sequence>
<gene>
    <name evidence="3" type="ORF">HMPREF2132_01605</name>
</gene>
<dbReference type="Gene3D" id="1.10.150.20">
    <property type="entry name" value="5' to 3' exonuclease, C-terminal subdomain"/>
    <property type="match status" value="1"/>
</dbReference>
<organism evidence="3 4">
    <name type="scientific">Prevotella histicola JCM 15637 = DNF00424</name>
    <dbReference type="NCBI Taxonomy" id="1236504"/>
    <lineage>
        <taxon>Bacteria</taxon>
        <taxon>Pseudomonadati</taxon>
        <taxon>Bacteroidota</taxon>
        <taxon>Bacteroidia</taxon>
        <taxon>Bacteroidales</taxon>
        <taxon>Prevotellaceae</taxon>
        <taxon>Prevotella</taxon>
    </lineage>
</organism>
<feature type="domain" description="UmuC" evidence="2">
    <location>
        <begin position="10"/>
        <end position="238"/>
    </location>
</feature>
<dbReference type="InterPro" id="IPR050116">
    <property type="entry name" value="DNA_polymerase-Y"/>
</dbReference>
<dbReference type="EMBL" id="JRNJ01000021">
    <property type="protein sequence ID" value="KGF30077.1"/>
    <property type="molecule type" value="Genomic_DNA"/>
</dbReference>
<dbReference type="GO" id="GO:0009432">
    <property type="term" value="P:SOS response"/>
    <property type="evidence" value="ECO:0007669"/>
    <property type="project" value="TreeGrafter"/>
</dbReference>
<evidence type="ECO:0000256" key="1">
    <source>
        <dbReference type="ARBA" id="ARBA00010945"/>
    </source>
</evidence>
<dbReference type="SUPFAM" id="SSF56672">
    <property type="entry name" value="DNA/RNA polymerases"/>
    <property type="match status" value="1"/>
</dbReference>
<comment type="similarity">
    <text evidence="1">Belongs to the DNA polymerase type-Y family.</text>
</comment>
<dbReference type="InterPro" id="IPR001126">
    <property type="entry name" value="UmuC"/>
</dbReference>